<organism evidence="2 3">
    <name type="scientific">Thelonectria olida</name>
    <dbReference type="NCBI Taxonomy" id="1576542"/>
    <lineage>
        <taxon>Eukaryota</taxon>
        <taxon>Fungi</taxon>
        <taxon>Dikarya</taxon>
        <taxon>Ascomycota</taxon>
        <taxon>Pezizomycotina</taxon>
        <taxon>Sordariomycetes</taxon>
        <taxon>Hypocreomycetidae</taxon>
        <taxon>Hypocreales</taxon>
        <taxon>Nectriaceae</taxon>
        <taxon>Thelonectria</taxon>
    </lineage>
</organism>
<gene>
    <name evidence="2" type="ORF">B0T10DRAFT_548781</name>
</gene>
<protein>
    <submittedName>
        <fullName evidence="2">Heterokaryon incompatibility protein-domain-containing protein</fullName>
    </submittedName>
</protein>
<dbReference type="EMBL" id="JAGPYM010000011">
    <property type="protein sequence ID" value="KAH6889395.1"/>
    <property type="molecule type" value="Genomic_DNA"/>
</dbReference>
<feature type="domain" description="Heterokaryon incompatibility" evidence="1">
    <location>
        <begin position="174"/>
        <end position="325"/>
    </location>
</feature>
<sequence>MPCQQCYGVFNQPVVLVQKKWQLDRWQATSEHDITFSGLQSKAAECYSCRGLLRQVVTSQEANKVEIQPETTFKILLSLNVLVDQQKGDPRLWNSAYLDGQKLGLQTVHIESPNTGSTETLEFVRSCLDTCRTHHNTCASGVSNPPWYPARLVEILQDSMRLIRPAETSIQGPYATLSHCWGKVNILKLTESSLPHLQNEIHLSQLPKTFQDAIQVVKSLGLNYIWIDSLCIVQDSREDWEKEARTMLKVYQHALCNIAATHSADDLGGLFRNRNRAALGSEIIEVNNNKALRGNFRRFRLVDEDCFTQEIDDAPLNRRAWVTQERMLSRRIIHFTSDQVFWDCVPAPWKPSLAEVGESAHEDGLQTRLAHSYAPETVEKGLGQWARIVNAYSACGLTVLGDKLIAILGMAEHLRNELKIEYCAGLWRPKMEIQLAWYVKELSNERGPRNDIAPSWSWVSINGAVDLQQIDLYEGYDIEPLASVTEVNLCQEAREPRGEKVIGYLRMWCSLNPVKLQGSPDNPRWKGKGADYARWVWVDSPGVMSAERLFFVPLFELQTPLSLEDTWKVASEIRGILVQGIIGKPGTYRRCGHAFLSDRVREDTRTFGEMYEAIKSPAGKADLPSEDYESGRGHLVTLI</sequence>
<dbReference type="Pfam" id="PF06985">
    <property type="entry name" value="HET"/>
    <property type="match status" value="1"/>
</dbReference>
<comment type="caution">
    <text evidence="2">The sequence shown here is derived from an EMBL/GenBank/DDBJ whole genome shotgun (WGS) entry which is preliminary data.</text>
</comment>
<evidence type="ECO:0000313" key="2">
    <source>
        <dbReference type="EMBL" id="KAH6889395.1"/>
    </source>
</evidence>
<accession>A0A9P8W3K8</accession>
<keyword evidence="3" id="KW-1185">Reference proteome</keyword>
<proteinExistence type="predicted"/>
<evidence type="ECO:0000313" key="3">
    <source>
        <dbReference type="Proteomes" id="UP000777438"/>
    </source>
</evidence>
<name>A0A9P8W3K8_9HYPO</name>
<dbReference type="InterPro" id="IPR010730">
    <property type="entry name" value="HET"/>
</dbReference>
<dbReference type="PANTHER" id="PTHR33112:SF10">
    <property type="entry name" value="TOL"/>
    <property type="match status" value="1"/>
</dbReference>
<dbReference type="AlphaFoldDB" id="A0A9P8W3K8"/>
<dbReference type="OrthoDB" id="5362512at2759"/>
<dbReference type="PANTHER" id="PTHR33112">
    <property type="entry name" value="DOMAIN PROTEIN, PUTATIVE-RELATED"/>
    <property type="match status" value="1"/>
</dbReference>
<reference evidence="2 3" key="1">
    <citation type="journal article" date="2021" name="Nat. Commun.">
        <title>Genetic determinants of endophytism in the Arabidopsis root mycobiome.</title>
        <authorList>
            <person name="Mesny F."/>
            <person name="Miyauchi S."/>
            <person name="Thiergart T."/>
            <person name="Pickel B."/>
            <person name="Atanasova L."/>
            <person name="Karlsson M."/>
            <person name="Huettel B."/>
            <person name="Barry K.W."/>
            <person name="Haridas S."/>
            <person name="Chen C."/>
            <person name="Bauer D."/>
            <person name="Andreopoulos W."/>
            <person name="Pangilinan J."/>
            <person name="LaButti K."/>
            <person name="Riley R."/>
            <person name="Lipzen A."/>
            <person name="Clum A."/>
            <person name="Drula E."/>
            <person name="Henrissat B."/>
            <person name="Kohler A."/>
            <person name="Grigoriev I.V."/>
            <person name="Martin F.M."/>
            <person name="Hacquard S."/>
        </authorList>
    </citation>
    <scope>NUCLEOTIDE SEQUENCE [LARGE SCALE GENOMIC DNA]</scope>
    <source>
        <strain evidence="2 3">MPI-CAGE-CH-0241</strain>
    </source>
</reference>
<dbReference type="Proteomes" id="UP000777438">
    <property type="component" value="Unassembled WGS sequence"/>
</dbReference>
<evidence type="ECO:0000259" key="1">
    <source>
        <dbReference type="Pfam" id="PF06985"/>
    </source>
</evidence>